<comment type="caution">
    <text evidence="1">The sequence shown here is derived from an EMBL/GenBank/DDBJ whole genome shotgun (WGS) entry which is preliminary data.</text>
</comment>
<reference evidence="1 2" key="1">
    <citation type="submission" date="2017-08" db="EMBL/GenBank/DDBJ databases">
        <authorList>
            <person name="Chaillou S."/>
        </authorList>
    </citation>
    <scope>NUCLEOTIDE SEQUENCE [LARGE SCALE GENOMIC DNA]</scope>
    <source>
        <strain evidence="1 2">MFPA15A1205</strain>
    </source>
</reference>
<organism evidence="1 2">
    <name type="scientific">Pseudomonas lundensis</name>
    <dbReference type="NCBI Taxonomy" id="86185"/>
    <lineage>
        <taxon>Bacteria</taxon>
        <taxon>Pseudomonadati</taxon>
        <taxon>Pseudomonadota</taxon>
        <taxon>Gammaproteobacteria</taxon>
        <taxon>Pseudomonadales</taxon>
        <taxon>Pseudomonadaceae</taxon>
        <taxon>Pseudomonas</taxon>
    </lineage>
</organism>
<accession>A0AAX2H2M7</accession>
<proteinExistence type="predicted"/>
<sequence>MQVFHRTVPFPGEDIRQHAEGKIDAGIQFFLFGARRATQDKIGDHAGDAWVANAEPQTVEIIVVPQLRDDVTQPVVTSVAAAQFELGNTWREIEFVVGHQYGFRRNPEETGKRRNGLAASVHIGGGNQQTNILTLMAESTGQAKILSVCNEVNPVRGRETLNKKGPCVMPGLFVFGAWISQANDQFYGGHDKGPSMELWITSPLTAAAKTDKKAGLHE</sequence>
<gene>
    <name evidence="1" type="ORF">PLUA15_140038</name>
</gene>
<name>A0AAX2H2M7_9PSED</name>
<protein>
    <submittedName>
        <fullName evidence="1">Uncharacterized protein</fullName>
    </submittedName>
</protein>
<dbReference type="Proteomes" id="UP000219564">
    <property type="component" value="Unassembled WGS sequence"/>
</dbReference>
<dbReference type="AlphaFoldDB" id="A0AAX2H2M7"/>
<evidence type="ECO:0000313" key="2">
    <source>
        <dbReference type="Proteomes" id="UP000219564"/>
    </source>
</evidence>
<evidence type="ECO:0000313" key="1">
    <source>
        <dbReference type="EMBL" id="SOB49505.1"/>
    </source>
</evidence>
<dbReference type="EMBL" id="OBKZ01000006">
    <property type="protein sequence ID" value="SOB49505.1"/>
    <property type="molecule type" value="Genomic_DNA"/>
</dbReference>